<dbReference type="Proteomes" id="UP000757232">
    <property type="component" value="Unassembled WGS sequence"/>
</dbReference>
<feature type="compositionally biased region" description="Low complexity" evidence="2">
    <location>
        <begin position="335"/>
        <end position="350"/>
    </location>
</feature>
<feature type="compositionally biased region" description="Polar residues" evidence="2">
    <location>
        <begin position="384"/>
        <end position="401"/>
    </location>
</feature>
<feature type="compositionally biased region" description="Low complexity" evidence="2">
    <location>
        <begin position="563"/>
        <end position="574"/>
    </location>
</feature>
<sequence>MESPARRRVEVPRASADAGLAEWTSKIKAIQRDVDADEELEQRRLEEEIRASRLARTRRSAQFAGRMSLGTFGEDENIKGSTPADALRKLSGEPAATRTSPPPAAIPVERKPSTSPNSNSNSNSNSNPEPISLAAFIGGRATGPRLNKPAPQPDARDPTQFEQRSRADIVAPHPVFGSGGVALVGLAGKGREIVETRRDAKTPERYVSMPVREEVKPTTSGITAAKGVPTANVGSAAQAPARSWVRSRTVSSPSPYMPPKPVKSSPPPVIPAGSPGVKGRVESLYARANCSTERVTSPPVLRGSKSTDKMGQRPAAPAKPDALRKSQAATVEINTPPRSSTSPFSISTTSPPSPRMQTPTSATPTKPASTSPPVTTPSLARPLQPQSRPVSNGPQILQSRNPAPAFLKPHQQKDLTPSLSRLQGRGFVQSFVKRSSEIEAAAGNNGGSPERLTATATPSPKRVPVLERWNPSSPSPSPSSGSPISAPPLRKAKTFDFPGRAAESTATFAPAPEPVRPTPQPKPASLAAGPAKSTPTKAKSAPVPAPGDVLPLGSSNTLISYIKPTKTGDTPPTDSAEVPRSKTPSRHVDEKLHADELGVRPKSRSSNTRSLSPSKKAGTVARPSAGGQFDLASSVPSSGRPLSHPTKDRAKLHRKGGGSQTQSKMDDQEAVESPVDGSVARESGVTEPATTKGATAPVLNVTRAVSKSGAPSSSGAIHWQRDEQSKTPSVQARGENMRLLQDTWSNQGPIGVKPLHKPPIASPSPTRSSFSASASQVHSKTGVKQALPSLAVSTQASGQTGAIPPPSPPLTPPLSVGARQERVKPPSSPAKHGRIPSTGSRATVMDVAQALNASVAAGSPVSPIAPKPPRSPFAPPTAGENDRQRDPGGWNEAENERTITPAIIKAERRRSTYERYSNFTLPALPEEKTPVSSPVGTLKKGADIPVPDDGAGAEEDSGKDTQSGGIETRVEKPAPPKKPDFARAPSSKIHIVAHNGQLVLNNADVVDEPVPALNAAKVWETRPPGFVPDPDQHTVSVEVLDVAGGSSTELTKGPDNVYVFYETELLAIVHRAKSRSSGLVATKVWAWTGRKAEVGEREEKKLQELAKRYGTALLRCGQCAEPQELVNVLGGILVIRQGQRSLWSSENTTMHVVRSSAGVILIDEVDLNVRNLCSGFSYCISLLDTLWVWYGCGSIPAERNAALRYAQTLCSGNDEKKLVEVEEGNEDEMFWMFLGEDGYASADYWKWRKNEKGVGPRFWRVDCVNTGSEVKELETFPSPSEVSGSVLVVHLAYEIFTLIGSEARGQRRNIKLGLTLAEELSSHTARSKPFRPPVHVLIFPSQVPLDLQAAIRGLDLEAIYTATELPNHMNLLTLSDAWKQLRQRDWDEKELEDRSMMPLGLMPDLL</sequence>
<feature type="compositionally biased region" description="Pro residues" evidence="2">
    <location>
        <begin position="255"/>
        <end position="270"/>
    </location>
</feature>
<feature type="region of interest" description="Disordered" evidence="2">
    <location>
        <begin position="233"/>
        <end position="276"/>
    </location>
</feature>
<feature type="region of interest" description="Disordered" evidence="2">
    <location>
        <begin position="439"/>
        <end position="843"/>
    </location>
</feature>
<comment type="caution">
    <text evidence="4">The sequence shown here is derived from an EMBL/GenBank/DDBJ whole genome shotgun (WGS) entry which is preliminary data.</text>
</comment>
<dbReference type="InterPro" id="IPR029006">
    <property type="entry name" value="ADF-H/Gelsolin-like_dom_sf"/>
</dbReference>
<organism evidence="4 5">
    <name type="scientific">Sanghuangporus baumii</name>
    <name type="common">Phellinus baumii</name>
    <dbReference type="NCBI Taxonomy" id="108892"/>
    <lineage>
        <taxon>Eukaryota</taxon>
        <taxon>Fungi</taxon>
        <taxon>Dikarya</taxon>
        <taxon>Basidiomycota</taxon>
        <taxon>Agaricomycotina</taxon>
        <taxon>Agaricomycetes</taxon>
        <taxon>Hymenochaetales</taxon>
        <taxon>Hymenochaetaceae</taxon>
        <taxon>Sanghuangporus</taxon>
    </lineage>
</organism>
<evidence type="ECO:0000256" key="2">
    <source>
        <dbReference type="SAM" id="MobiDB-lite"/>
    </source>
</evidence>
<feature type="compositionally biased region" description="Pro residues" evidence="2">
    <location>
        <begin position="863"/>
        <end position="875"/>
    </location>
</feature>
<dbReference type="PANTHER" id="PTHR11977:SF51">
    <property type="entry name" value="PROTEIN FLIGHTLESS-1 HOMOLOG"/>
    <property type="match status" value="1"/>
</dbReference>
<evidence type="ECO:0000256" key="1">
    <source>
        <dbReference type="ARBA" id="ARBA00022737"/>
    </source>
</evidence>
<dbReference type="EMBL" id="LNZH02000135">
    <property type="protein sequence ID" value="OCB90334.1"/>
    <property type="molecule type" value="Genomic_DNA"/>
</dbReference>
<feature type="compositionally biased region" description="Low complexity" evidence="2">
    <location>
        <begin position="358"/>
        <end position="378"/>
    </location>
</feature>
<feature type="compositionally biased region" description="Low complexity" evidence="2">
    <location>
        <begin position="763"/>
        <end position="775"/>
    </location>
</feature>
<feature type="compositionally biased region" description="Basic and acidic residues" evidence="2">
    <location>
        <begin position="154"/>
        <end position="167"/>
    </location>
</feature>
<reference evidence="4" key="1">
    <citation type="submission" date="2016-06" db="EMBL/GenBank/DDBJ databases">
        <title>Draft Genome sequence of the fungus Inonotus baumii.</title>
        <authorList>
            <person name="Zhu H."/>
            <person name="Lin W."/>
        </authorList>
    </citation>
    <scope>NUCLEOTIDE SEQUENCE</scope>
    <source>
        <strain evidence="4">821</strain>
    </source>
</reference>
<protein>
    <recommendedName>
        <fullName evidence="3">DUF7904 domain-containing protein</fullName>
    </recommendedName>
</protein>
<gene>
    <name evidence="4" type="ORF">A7U60_g2433</name>
</gene>
<feature type="compositionally biased region" description="Low complexity" evidence="2">
    <location>
        <begin position="604"/>
        <end position="616"/>
    </location>
</feature>
<feature type="region of interest" description="Disordered" evidence="2">
    <location>
        <begin position="924"/>
        <end position="983"/>
    </location>
</feature>
<feature type="compositionally biased region" description="Polar residues" evidence="2">
    <location>
        <begin position="703"/>
        <end position="715"/>
    </location>
</feature>
<feature type="compositionally biased region" description="Low complexity" evidence="2">
    <location>
        <begin position="478"/>
        <end position="488"/>
    </location>
</feature>
<dbReference type="OrthoDB" id="6375767at2759"/>
<keyword evidence="5" id="KW-1185">Reference proteome</keyword>
<dbReference type="InterPro" id="IPR057226">
    <property type="entry name" value="DUF7904"/>
</dbReference>
<proteinExistence type="predicted"/>
<feature type="compositionally biased region" description="Low complexity" evidence="2">
    <location>
        <begin position="113"/>
        <end position="128"/>
    </location>
</feature>
<dbReference type="PANTHER" id="PTHR11977">
    <property type="entry name" value="VILLIN"/>
    <property type="match status" value="1"/>
</dbReference>
<name>A0A9Q5NDX3_SANBA</name>
<accession>A0A9Q5NDX3</accession>
<dbReference type="Pfam" id="PF25480">
    <property type="entry name" value="DUF7904"/>
    <property type="match status" value="1"/>
</dbReference>
<evidence type="ECO:0000259" key="3">
    <source>
        <dbReference type="Pfam" id="PF25480"/>
    </source>
</evidence>
<feature type="compositionally biased region" description="Basic and acidic residues" evidence="2">
    <location>
        <begin position="968"/>
        <end position="981"/>
    </location>
</feature>
<feature type="compositionally biased region" description="Pro residues" evidence="2">
    <location>
        <begin position="511"/>
        <end position="522"/>
    </location>
</feature>
<dbReference type="GO" id="GO:0051015">
    <property type="term" value="F:actin filament binding"/>
    <property type="evidence" value="ECO:0007669"/>
    <property type="project" value="InterPro"/>
</dbReference>
<feature type="compositionally biased region" description="Polar residues" evidence="2">
    <location>
        <begin position="791"/>
        <end position="800"/>
    </location>
</feature>
<feature type="region of interest" description="Disordered" evidence="2">
    <location>
        <begin position="858"/>
        <end position="906"/>
    </location>
</feature>
<dbReference type="SMART" id="SM00262">
    <property type="entry name" value="GEL"/>
    <property type="match status" value="1"/>
</dbReference>
<keyword evidence="1" id="KW-0677">Repeat</keyword>
<dbReference type="SUPFAM" id="SSF55753">
    <property type="entry name" value="Actin depolymerizing proteins"/>
    <property type="match status" value="1"/>
</dbReference>
<feature type="region of interest" description="Disordered" evidence="2">
    <location>
        <begin position="288"/>
        <end position="422"/>
    </location>
</feature>
<dbReference type="InterPro" id="IPR007122">
    <property type="entry name" value="Villin/Gelsolin"/>
</dbReference>
<dbReference type="Gene3D" id="3.40.20.10">
    <property type="entry name" value="Severin"/>
    <property type="match status" value="1"/>
</dbReference>
<feature type="compositionally biased region" description="Basic and acidic residues" evidence="2">
    <location>
        <begin position="586"/>
        <end position="599"/>
    </location>
</feature>
<evidence type="ECO:0000313" key="4">
    <source>
        <dbReference type="EMBL" id="OCB90334.1"/>
    </source>
</evidence>
<feature type="region of interest" description="Disordered" evidence="2">
    <location>
        <begin position="54"/>
        <end position="175"/>
    </location>
</feature>
<feature type="domain" description="DUF7904" evidence="3">
    <location>
        <begin position="1055"/>
        <end position="1137"/>
    </location>
</feature>
<evidence type="ECO:0000313" key="5">
    <source>
        <dbReference type="Proteomes" id="UP000757232"/>
    </source>
</evidence>
<feature type="compositionally biased region" description="Pro residues" evidence="2">
    <location>
        <begin position="803"/>
        <end position="812"/>
    </location>
</feature>